<evidence type="ECO:0000313" key="4">
    <source>
        <dbReference type="EMBL" id="TGG39951.1"/>
    </source>
</evidence>
<evidence type="ECO:0000256" key="1">
    <source>
        <dbReference type="SAM" id="MobiDB-lite"/>
    </source>
</evidence>
<evidence type="ECO:0000259" key="3">
    <source>
        <dbReference type="Pfam" id="PF13100"/>
    </source>
</evidence>
<feature type="chain" id="PRO_5021413454" description="Organic solvent tolerance-like N-terminal domain-containing protein" evidence="2">
    <location>
        <begin position="21"/>
        <end position="643"/>
    </location>
</feature>
<gene>
    <name evidence="4" type="ORF">EZ315_04265</name>
</gene>
<feature type="signal peptide" evidence="2">
    <location>
        <begin position="1"/>
        <end position="20"/>
    </location>
</feature>
<dbReference type="Gene3D" id="2.60.450.10">
    <property type="entry name" value="Lipopolysaccharide (LPS) transport protein A like domain"/>
    <property type="match status" value="3"/>
</dbReference>
<dbReference type="EMBL" id="SJSA01000001">
    <property type="protein sequence ID" value="TGG39951.1"/>
    <property type="molecule type" value="Genomic_DNA"/>
</dbReference>
<dbReference type="Pfam" id="PF13100">
    <property type="entry name" value="OstA_2"/>
    <property type="match status" value="1"/>
</dbReference>
<dbReference type="InterPro" id="IPR005653">
    <property type="entry name" value="OstA-like_N"/>
</dbReference>
<sequence>MKSSATAILAIAIVSLPAMFAQTPGDRTEKAPAASGKAVSGRDRKPIIRPTIPQADRHEPGKVFIEYADRLEKPGGSDAQVLIGNVQFRKGDMFMYCDSARFYEETSSLEAYMNVRMEQGDTLFVYGDELYYDGVVEIAELRAYPGKDVRLINRDVTLTTPVFFYDIPQDVGYYMVGGTLDDKVNTLRSEQGFYYPATKDAFFYMNVDLTGPRQNDTLKMYTDSLTYNTNTSIAQLMCETLIVNKDGEITSTSGFYDTRTGIADLYERSLIHTKRGNTLTGDTLFYDRESGFGEAFGNMVLTDSANQSSILGDYGYYDELKDSAFVTGNALAMEYSGKDTLYLHGDTITAYMNPDSTKVTNAFHRVRFFRNDIQGICDSMSMVEQDSILYMYYNPIVWNGDKQIVGNVIWVHMNDSTVDWARLPEIGLVSQHIAEDCYNQMTAKDMTVWMADTTIRRLYAEGNVQTIMFPMENDSTYNKFSFTESSFMDAYFENGDISRLIMWPETTGKVTPLYLARRNSYFLEKFRWYSPLRPMSPSEVFDYPPEMADLAKQNILGRMSPEALTLRGRALGKPAPKIAGLISGDAPVQDTVPPSDVSSESLPTQETPAEVPDGDPSEPADEQPASPSPAETPVIPEEEEEKK</sequence>
<dbReference type="RefSeq" id="WP_135470904.1">
    <property type="nucleotide sequence ID" value="NZ_CASJDB010000061.1"/>
</dbReference>
<feature type="compositionally biased region" description="Polar residues" evidence="1">
    <location>
        <begin position="596"/>
        <end position="607"/>
    </location>
</feature>
<name>A0A4Z0V556_9BACT</name>
<dbReference type="Proteomes" id="UP000297635">
    <property type="component" value="Unassembled WGS sequence"/>
</dbReference>
<feature type="domain" description="Organic solvent tolerance-like N-terminal" evidence="3">
    <location>
        <begin position="62"/>
        <end position="212"/>
    </location>
</feature>
<feature type="compositionally biased region" description="Acidic residues" evidence="1">
    <location>
        <begin position="612"/>
        <end position="621"/>
    </location>
</feature>
<accession>A0A4Z0V556</accession>
<keyword evidence="5" id="KW-1185">Reference proteome</keyword>
<proteinExistence type="predicted"/>
<feature type="region of interest" description="Disordered" evidence="1">
    <location>
        <begin position="581"/>
        <end position="643"/>
    </location>
</feature>
<evidence type="ECO:0000313" key="5">
    <source>
        <dbReference type="Proteomes" id="UP000297635"/>
    </source>
</evidence>
<organism evidence="4 5">
    <name type="scientific">Duncaniella freteri</name>
    <dbReference type="NCBI Taxonomy" id="2530391"/>
    <lineage>
        <taxon>Bacteria</taxon>
        <taxon>Pseudomonadati</taxon>
        <taxon>Bacteroidota</taxon>
        <taxon>Bacteroidia</taxon>
        <taxon>Bacteroidales</taxon>
        <taxon>Muribaculaceae</taxon>
        <taxon>Duncaniella</taxon>
    </lineage>
</organism>
<dbReference type="GeneID" id="82148996"/>
<evidence type="ECO:0000256" key="2">
    <source>
        <dbReference type="SAM" id="SignalP"/>
    </source>
</evidence>
<keyword evidence="2" id="KW-0732">Signal</keyword>
<protein>
    <recommendedName>
        <fullName evidence="3">Organic solvent tolerance-like N-terminal domain-containing protein</fullName>
    </recommendedName>
</protein>
<dbReference type="AlphaFoldDB" id="A0A4Z0V556"/>
<comment type="caution">
    <text evidence="4">The sequence shown here is derived from an EMBL/GenBank/DDBJ whole genome shotgun (WGS) entry which is preliminary data.</text>
</comment>
<reference evidence="4 5" key="1">
    <citation type="submission" date="2019-02" db="EMBL/GenBank/DDBJ databases">
        <title>Isolation and identification of novel species under the genus Muribaculum.</title>
        <authorList>
            <person name="Miyake S."/>
            <person name="Ding Y."/>
            <person name="Low A."/>
            <person name="Soh M."/>
            <person name="Seedorf H."/>
        </authorList>
    </citation>
    <scope>NUCLEOTIDE SEQUENCE [LARGE SCALE GENOMIC DNA]</scope>
    <source>
        <strain evidence="4 5">TLL-A3</strain>
    </source>
</reference>